<organism evidence="2 3">
    <name type="scientific">Sphingomonas pseudosanguinis</name>
    <dbReference type="NCBI Taxonomy" id="413712"/>
    <lineage>
        <taxon>Bacteria</taxon>
        <taxon>Pseudomonadati</taxon>
        <taxon>Pseudomonadota</taxon>
        <taxon>Alphaproteobacteria</taxon>
        <taxon>Sphingomonadales</taxon>
        <taxon>Sphingomonadaceae</taxon>
        <taxon>Sphingomonas</taxon>
    </lineage>
</organism>
<dbReference type="Proteomes" id="UP000538670">
    <property type="component" value="Unassembled WGS sequence"/>
</dbReference>
<sequence>MKAASAPASGSGHTHPAATAPSVAAGHSAPISTREGSTAESRLAAQMKIRLVHDLRRLKEIKSTELKVAAKRQMLPEYRDWCDGLLQAGRSTIGNVLGSSGAEDVFPTIMVWSIDTGDWTRALEMAEHVLRFGLVMPDRYKRDPATLVVEEIAEAAIRAQAASQVFPLDVLEQVELLTVGVDMHDEVQAKLQKALGVELARVAGEIDTGPTDFIAGANRALGVLRRAQDLNPRAGTKTRITQLEKAIKAATAFQEQAGTAG</sequence>
<evidence type="ECO:0000313" key="3">
    <source>
        <dbReference type="Proteomes" id="UP000538670"/>
    </source>
</evidence>
<dbReference type="AlphaFoldDB" id="A0A7W6F1N5"/>
<dbReference type="InterPro" id="IPR010270">
    <property type="entry name" value="Phage_P2_GpM"/>
</dbReference>
<dbReference type="EMBL" id="JACIDH010000001">
    <property type="protein sequence ID" value="MBB3877887.1"/>
    <property type="molecule type" value="Genomic_DNA"/>
</dbReference>
<accession>A0A7W6F1N5</accession>
<comment type="caution">
    <text evidence="2">The sequence shown here is derived from an EMBL/GenBank/DDBJ whole genome shotgun (WGS) entry which is preliminary data.</text>
</comment>
<dbReference type="Pfam" id="PF05944">
    <property type="entry name" value="Phage_term_smal"/>
    <property type="match status" value="1"/>
</dbReference>
<dbReference type="GO" id="GO:0004519">
    <property type="term" value="F:endonuclease activity"/>
    <property type="evidence" value="ECO:0007669"/>
    <property type="project" value="InterPro"/>
</dbReference>
<evidence type="ECO:0008006" key="4">
    <source>
        <dbReference type="Google" id="ProtNLM"/>
    </source>
</evidence>
<protein>
    <recommendedName>
        <fullName evidence="4">Terminase</fullName>
    </recommendedName>
</protein>
<keyword evidence="3" id="KW-1185">Reference proteome</keyword>
<reference evidence="2 3" key="1">
    <citation type="submission" date="2020-08" db="EMBL/GenBank/DDBJ databases">
        <title>Genomic Encyclopedia of Type Strains, Phase IV (KMG-IV): sequencing the most valuable type-strain genomes for metagenomic binning, comparative biology and taxonomic classification.</title>
        <authorList>
            <person name="Goeker M."/>
        </authorList>
    </citation>
    <scope>NUCLEOTIDE SEQUENCE [LARGE SCALE GENOMIC DNA]</scope>
    <source>
        <strain evidence="2 3">DSM 19512</strain>
    </source>
</reference>
<evidence type="ECO:0000313" key="2">
    <source>
        <dbReference type="EMBL" id="MBB3877887.1"/>
    </source>
</evidence>
<dbReference type="RefSeq" id="WP_240456147.1">
    <property type="nucleotide sequence ID" value="NZ_JACIDH010000001.1"/>
</dbReference>
<evidence type="ECO:0000256" key="1">
    <source>
        <dbReference type="SAM" id="MobiDB-lite"/>
    </source>
</evidence>
<name>A0A7W6F1N5_9SPHN</name>
<dbReference type="GO" id="GO:0003677">
    <property type="term" value="F:DNA binding"/>
    <property type="evidence" value="ECO:0007669"/>
    <property type="project" value="InterPro"/>
</dbReference>
<proteinExistence type="predicted"/>
<feature type="region of interest" description="Disordered" evidence="1">
    <location>
        <begin position="1"/>
        <end position="39"/>
    </location>
</feature>
<feature type="compositionally biased region" description="Polar residues" evidence="1">
    <location>
        <begin position="30"/>
        <end position="39"/>
    </location>
</feature>
<gene>
    <name evidence="2" type="ORF">GGR48_000290</name>
</gene>